<feature type="domain" description="Beta-lactamase-related" evidence="1">
    <location>
        <begin position="17"/>
        <end position="305"/>
    </location>
</feature>
<dbReference type="InterPro" id="IPR012338">
    <property type="entry name" value="Beta-lactam/transpept-like"/>
</dbReference>
<dbReference type="InterPro" id="IPR050789">
    <property type="entry name" value="Diverse_Enzym_Activities"/>
</dbReference>
<proteinExistence type="predicted"/>
<sequence>MLNPFPEAVSMKSSLQAKIDEVVAQHFPTLLNLLIVRQGSLVVERSYHEGNATASTNVKSITKSIISTLVGIALHEGYLTSLDQRLEEFFPQSFPTSGDQRKREINLRHLLTLSSGLQWDERAPTSLPSLYASADYVAHGLSLPLQHTPGEVFAYSTLDAHLLSAVLTRATGMDMLAFANQYLFGPLGSTITTWTSDPQGNRIGGSEIALTSRDLAKIGYLYLKRGKWGERQIFAEDYHAAATQTQITPGLGGYDAATYGYLWWVNTVGPYHTYYALGYGGQIICVLPDLDIIIVTTAPTNVPPEQGAGPQVFALPRQLTERIVLPLLM</sequence>
<organism evidence="2 3">
    <name type="scientific">Ktedonospora formicarum</name>
    <dbReference type="NCBI Taxonomy" id="2778364"/>
    <lineage>
        <taxon>Bacteria</taxon>
        <taxon>Bacillati</taxon>
        <taxon>Chloroflexota</taxon>
        <taxon>Ktedonobacteria</taxon>
        <taxon>Ktedonobacterales</taxon>
        <taxon>Ktedonobacteraceae</taxon>
        <taxon>Ktedonospora</taxon>
    </lineage>
</organism>
<dbReference type="RefSeq" id="WP_220198651.1">
    <property type="nucleotide sequence ID" value="NZ_BNJF01000005.1"/>
</dbReference>
<dbReference type="SUPFAM" id="SSF56601">
    <property type="entry name" value="beta-lactamase/transpeptidase-like"/>
    <property type="match status" value="1"/>
</dbReference>
<name>A0A8J3IBC7_9CHLR</name>
<dbReference type="PANTHER" id="PTHR43283">
    <property type="entry name" value="BETA-LACTAMASE-RELATED"/>
    <property type="match status" value="1"/>
</dbReference>
<reference evidence="2" key="1">
    <citation type="submission" date="2020-10" db="EMBL/GenBank/DDBJ databases">
        <title>Taxonomic study of unclassified bacteria belonging to the class Ktedonobacteria.</title>
        <authorList>
            <person name="Yabe S."/>
            <person name="Wang C.M."/>
            <person name="Zheng Y."/>
            <person name="Sakai Y."/>
            <person name="Cavaletti L."/>
            <person name="Monciardini P."/>
            <person name="Donadio S."/>
        </authorList>
    </citation>
    <scope>NUCLEOTIDE SEQUENCE</scope>
    <source>
        <strain evidence="2">SOSP1-1</strain>
    </source>
</reference>
<evidence type="ECO:0000313" key="3">
    <source>
        <dbReference type="Proteomes" id="UP000612362"/>
    </source>
</evidence>
<evidence type="ECO:0000259" key="1">
    <source>
        <dbReference type="Pfam" id="PF00144"/>
    </source>
</evidence>
<keyword evidence="3" id="KW-1185">Reference proteome</keyword>
<dbReference type="Proteomes" id="UP000612362">
    <property type="component" value="Unassembled WGS sequence"/>
</dbReference>
<dbReference type="InterPro" id="IPR001466">
    <property type="entry name" value="Beta-lactam-related"/>
</dbReference>
<gene>
    <name evidence="2" type="ORF">KSX_77000</name>
</gene>
<dbReference type="EMBL" id="BNJF01000005">
    <property type="protein sequence ID" value="GHO49537.1"/>
    <property type="molecule type" value="Genomic_DNA"/>
</dbReference>
<evidence type="ECO:0000313" key="2">
    <source>
        <dbReference type="EMBL" id="GHO49537.1"/>
    </source>
</evidence>
<dbReference type="AlphaFoldDB" id="A0A8J3IBC7"/>
<dbReference type="Gene3D" id="3.40.710.10">
    <property type="entry name" value="DD-peptidase/beta-lactamase superfamily"/>
    <property type="match status" value="1"/>
</dbReference>
<dbReference type="Pfam" id="PF00144">
    <property type="entry name" value="Beta-lactamase"/>
    <property type="match status" value="1"/>
</dbReference>
<comment type="caution">
    <text evidence="2">The sequence shown here is derived from an EMBL/GenBank/DDBJ whole genome shotgun (WGS) entry which is preliminary data.</text>
</comment>
<dbReference type="PANTHER" id="PTHR43283:SF7">
    <property type="entry name" value="BETA-LACTAMASE-RELATED DOMAIN-CONTAINING PROTEIN"/>
    <property type="match status" value="1"/>
</dbReference>
<protein>
    <submittedName>
        <fullName evidence="2">Penicillin-binding protein</fullName>
    </submittedName>
</protein>
<accession>A0A8J3IBC7</accession>